<accession>A0AAQ0LV53</accession>
<dbReference type="RefSeq" id="WP_118376286.1">
    <property type="nucleotide sequence ID" value="NZ_QRPH01000003.1"/>
</dbReference>
<feature type="domain" description="N-acetylmuramoyl-L-alanine amidase" evidence="1">
    <location>
        <begin position="9"/>
        <end position="135"/>
    </location>
</feature>
<evidence type="ECO:0000259" key="1">
    <source>
        <dbReference type="SMART" id="SM00644"/>
    </source>
</evidence>
<dbReference type="SMART" id="SM00644">
    <property type="entry name" value="Ami_2"/>
    <property type="match status" value="1"/>
</dbReference>
<sequence length="234" mass="26264">MSVIKERIVNQGHGALTPSYFCVHSTANPGATAANHASLWSRDYPNAVHLVSDWTEALHCVPYDRLCWQVGNGNRYVEGLEICEATNQADFQRGIEIAAQAVRERLAAHGWGIDRLICHNEASARWGGSDHTDPIPYFAKWGYSWEQFKQLIAEGETDMAAKTDPISYGGMNVTVEYALQDINNKITALINAIKSLPTEIWYSQSNGDIKQTPLYTLRNIEYELTKTDKKDTKE</sequence>
<dbReference type="Pfam" id="PF01510">
    <property type="entry name" value="Amidase_2"/>
    <property type="match status" value="1"/>
</dbReference>
<name>A0AAQ0LV53_BIFPS</name>
<dbReference type="GO" id="GO:0008745">
    <property type="term" value="F:N-acetylmuramoyl-L-alanine amidase activity"/>
    <property type="evidence" value="ECO:0007669"/>
    <property type="project" value="InterPro"/>
</dbReference>
<organism evidence="2 3">
    <name type="scientific">Bifidobacterium pseudocatenulatum</name>
    <dbReference type="NCBI Taxonomy" id="28026"/>
    <lineage>
        <taxon>Bacteria</taxon>
        <taxon>Bacillati</taxon>
        <taxon>Actinomycetota</taxon>
        <taxon>Actinomycetes</taxon>
        <taxon>Bifidobacteriales</taxon>
        <taxon>Bifidobacteriaceae</taxon>
        <taxon>Bifidobacterium</taxon>
    </lineage>
</organism>
<dbReference type="Proteomes" id="UP000285613">
    <property type="component" value="Unassembled WGS sequence"/>
</dbReference>
<comment type="caution">
    <text evidence="2">The sequence shown here is derived from an EMBL/GenBank/DDBJ whole genome shotgun (WGS) entry which is preliminary data.</text>
</comment>
<dbReference type="InterPro" id="IPR002502">
    <property type="entry name" value="Amidase_domain"/>
</dbReference>
<gene>
    <name evidence="2" type="ORF">DWZ91_04485</name>
</gene>
<dbReference type="GO" id="GO:0009253">
    <property type="term" value="P:peptidoglycan catabolic process"/>
    <property type="evidence" value="ECO:0007669"/>
    <property type="project" value="InterPro"/>
</dbReference>
<proteinExistence type="predicted"/>
<dbReference type="AlphaFoldDB" id="A0AAQ0LV53"/>
<evidence type="ECO:0000313" key="2">
    <source>
        <dbReference type="EMBL" id="RHL96179.1"/>
    </source>
</evidence>
<dbReference type="InterPro" id="IPR036505">
    <property type="entry name" value="Amidase/PGRP_sf"/>
</dbReference>
<dbReference type="Gene3D" id="3.40.80.10">
    <property type="entry name" value="Peptidoglycan recognition protein-like"/>
    <property type="match status" value="1"/>
</dbReference>
<protein>
    <recommendedName>
        <fullName evidence="1">N-acetylmuramoyl-L-alanine amidase domain-containing protein</fullName>
    </recommendedName>
</protein>
<evidence type="ECO:0000313" key="3">
    <source>
        <dbReference type="Proteomes" id="UP000285613"/>
    </source>
</evidence>
<dbReference type="SUPFAM" id="SSF55846">
    <property type="entry name" value="N-acetylmuramoyl-L-alanine amidase-like"/>
    <property type="match status" value="1"/>
</dbReference>
<reference evidence="2 3" key="1">
    <citation type="submission" date="2018-08" db="EMBL/GenBank/DDBJ databases">
        <title>A genome reference for cultivated species of the human gut microbiota.</title>
        <authorList>
            <person name="Zou Y."/>
            <person name="Xue W."/>
            <person name="Luo G."/>
        </authorList>
    </citation>
    <scope>NUCLEOTIDE SEQUENCE [LARGE SCALE GENOMIC DNA]</scope>
    <source>
        <strain evidence="2 3">AF36-12AT</strain>
    </source>
</reference>
<dbReference type="EMBL" id="QRPH01000003">
    <property type="protein sequence ID" value="RHL96179.1"/>
    <property type="molecule type" value="Genomic_DNA"/>
</dbReference>